<dbReference type="EMBL" id="LR796526">
    <property type="protein sequence ID" value="CAB4149710.1"/>
    <property type="molecule type" value="Genomic_DNA"/>
</dbReference>
<name>A0A6J5MXN8_9CAUD</name>
<gene>
    <name evidence="1" type="ORF">UFOVP555_21</name>
</gene>
<accession>A0A6J5MXN8</accession>
<sequence>MATVDTRTGASAHFANVLGQLGDRGACRSPAKAGAGVAAVSTRIGAR</sequence>
<reference evidence="1" key="1">
    <citation type="submission" date="2020-04" db="EMBL/GenBank/DDBJ databases">
        <authorList>
            <person name="Chiriac C."/>
            <person name="Salcher M."/>
            <person name="Ghai R."/>
            <person name="Kavagutti S V."/>
        </authorList>
    </citation>
    <scope>NUCLEOTIDE SEQUENCE</scope>
</reference>
<organism evidence="1">
    <name type="scientific">uncultured Caudovirales phage</name>
    <dbReference type="NCBI Taxonomy" id="2100421"/>
    <lineage>
        <taxon>Viruses</taxon>
        <taxon>Duplodnaviria</taxon>
        <taxon>Heunggongvirae</taxon>
        <taxon>Uroviricota</taxon>
        <taxon>Caudoviricetes</taxon>
        <taxon>Peduoviridae</taxon>
        <taxon>Maltschvirus</taxon>
        <taxon>Maltschvirus maltsch</taxon>
    </lineage>
</organism>
<evidence type="ECO:0000313" key="1">
    <source>
        <dbReference type="EMBL" id="CAB4149710.1"/>
    </source>
</evidence>
<protein>
    <submittedName>
        <fullName evidence="1">Uncharacterized protein</fullName>
    </submittedName>
</protein>
<proteinExistence type="predicted"/>